<dbReference type="NCBIfam" id="TIGR01552">
    <property type="entry name" value="phd_fam"/>
    <property type="match status" value="1"/>
</dbReference>
<dbReference type="InterPro" id="IPR006442">
    <property type="entry name" value="Antitoxin_Phd/YefM"/>
</dbReference>
<evidence type="ECO:0000313" key="4">
    <source>
        <dbReference type="Proteomes" id="UP000004038"/>
    </source>
</evidence>
<name>H0G0X2_RHIML</name>
<dbReference type="AlphaFoldDB" id="H0G0X2"/>
<gene>
    <name evidence="3" type="ORF">SM0020_15536</name>
</gene>
<dbReference type="Proteomes" id="UP000004038">
    <property type="component" value="Unassembled WGS sequence"/>
</dbReference>
<organism evidence="3 4">
    <name type="scientific">Sinorhizobium meliloti CCNWSX0020</name>
    <dbReference type="NCBI Taxonomy" id="1107881"/>
    <lineage>
        <taxon>Bacteria</taxon>
        <taxon>Pseudomonadati</taxon>
        <taxon>Pseudomonadota</taxon>
        <taxon>Alphaproteobacteria</taxon>
        <taxon>Hyphomicrobiales</taxon>
        <taxon>Rhizobiaceae</taxon>
        <taxon>Sinorhizobium/Ensifer group</taxon>
        <taxon>Sinorhizobium</taxon>
    </lineage>
</organism>
<sequence>MRKSALLAAEVRLDRGAGALNDYARTNDPFTKVGQAADRRGRYQRHSRFADNSASLAATFTGILKVSTLYDYLHGQEGDVDAVNLADAKAHLSELVDRVEAGDSIEITRRGKPVARLTAVARPRKRIDAALLQSLTATMPLQSGSAADLVRSMRDDDRY</sequence>
<dbReference type="InterPro" id="IPR036165">
    <property type="entry name" value="YefM-like_sf"/>
</dbReference>
<proteinExistence type="inferred from homology"/>
<dbReference type="PANTHER" id="PTHR35377">
    <property type="entry name" value="ANTITOXIN VAPB49-RELATED-RELATED"/>
    <property type="match status" value="1"/>
</dbReference>
<dbReference type="EMBL" id="AGVV01000028">
    <property type="protein sequence ID" value="EHK77027.1"/>
    <property type="molecule type" value="Genomic_DNA"/>
</dbReference>
<dbReference type="PATRIC" id="fig|1107881.3.peg.3158"/>
<comment type="function">
    <text evidence="2">Antitoxin component of a type II toxin-antitoxin (TA) system.</text>
</comment>
<dbReference type="InterPro" id="IPR051416">
    <property type="entry name" value="phD-YefM_TA_antitoxins"/>
</dbReference>
<evidence type="ECO:0000256" key="1">
    <source>
        <dbReference type="ARBA" id="ARBA00009981"/>
    </source>
</evidence>
<evidence type="ECO:0000256" key="2">
    <source>
        <dbReference type="RuleBase" id="RU362080"/>
    </source>
</evidence>
<comment type="similarity">
    <text evidence="1 2">Belongs to the phD/YefM antitoxin family.</text>
</comment>
<dbReference type="SUPFAM" id="SSF143120">
    <property type="entry name" value="YefM-like"/>
    <property type="match status" value="1"/>
</dbReference>
<evidence type="ECO:0000313" key="3">
    <source>
        <dbReference type="EMBL" id="EHK77027.1"/>
    </source>
</evidence>
<dbReference type="Gene3D" id="3.40.1620.10">
    <property type="entry name" value="YefM-like domain"/>
    <property type="match status" value="1"/>
</dbReference>
<accession>H0G0X2</accession>
<protein>
    <recommendedName>
        <fullName evidence="2">Antitoxin</fullName>
    </recommendedName>
</protein>
<reference evidence="3 4" key="1">
    <citation type="journal article" date="2012" name="J. Bacteriol.">
        <title>Draft Genome Sequence of Sinorhizobium meliloti CCNWSX0020, a Nitrogen-Fixing Symbiont with Copper Tolerance Capability Isolated from Lead-Zinc Mine Tailings.</title>
        <authorList>
            <person name="Li Z."/>
            <person name="Ma Z."/>
            <person name="Hao X."/>
            <person name="Wei G."/>
        </authorList>
    </citation>
    <scope>NUCLEOTIDE SEQUENCE [LARGE SCALE GENOMIC DNA]</scope>
    <source>
        <strain evidence="3 4">CCNWSX0020</strain>
    </source>
</reference>
<dbReference type="Pfam" id="PF02604">
    <property type="entry name" value="PhdYeFM_antitox"/>
    <property type="match status" value="1"/>
</dbReference>